<name>A0A7W8GFF6_9DEIO</name>
<dbReference type="Proteomes" id="UP000525389">
    <property type="component" value="Unassembled WGS sequence"/>
</dbReference>
<proteinExistence type="predicted"/>
<keyword evidence="2" id="KW-1185">Reference proteome</keyword>
<gene>
    <name evidence="1" type="ORF">HNQ09_001694</name>
</gene>
<reference evidence="1 2" key="1">
    <citation type="submission" date="2020-08" db="EMBL/GenBank/DDBJ databases">
        <title>Genomic Encyclopedia of Type Strains, Phase IV (KMG-IV): sequencing the most valuable type-strain genomes for metagenomic binning, comparative biology and taxonomic classification.</title>
        <authorList>
            <person name="Goeker M."/>
        </authorList>
    </citation>
    <scope>NUCLEOTIDE SEQUENCE [LARGE SCALE GENOMIC DNA]</scope>
    <source>
        <strain evidence="1 2">DSM 101791</strain>
    </source>
</reference>
<evidence type="ECO:0000313" key="2">
    <source>
        <dbReference type="Proteomes" id="UP000525389"/>
    </source>
</evidence>
<dbReference type="EMBL" id="JACHFN010000005">
    <property type="protein sequence ID" value="MBB5234256.1"/>
    <property type="molecule type" value="Genomic_DNA"/>
</dbReference>
<evidence type="ECO:0000313" key="1">
    <source>
        <dbReference type="EMBL" id="MBB5234256.1"/>
    </source>
</evidence>
<sequence>MPPAEVNAPLPGRLQVRQYQGLGRKQSVSVLLSDLEMQRLTAAVQRVGVDLALYLRATLNVAAETVNDHRATYTHDQLMSIHRREQNQGHVWTEAEFRERDLPPDDGVHWYLLALP</sequence>
<accession>A0A7W8GFF6</accession>
<organism evidence="1 2">
    <name type="scientific">Deinococcus budaensis</name>
    <dbReference type="NCBI Taxonomy" id="1665626"/>
    <lineage>
        <taxon>Bacteria</taxon>
        <taxon>Thermotogati</taxon>
        <taxon>Deinococcota</taxon>
        <taxon>Deinococci</taxon>
        <taxon>Deinococcales</taxon>
        <taxon>Deinococcaceae</taxon>
        <taxon>Deinococcus</taxon>
    </lineage>
</organism>
<protein>
    <submittedName>
        <fullName evidence="1">Uncharacterized protein</fullName>
    </submittedName>
</protein>
<comment type="caution">
    <text evidence="1">The sequence shown here is derived from an EMBL/GenBank/DDBJ whole genome shotgun (WGS) entry which is preliminary data.</text>
</comment>
<dbReference type="AlphaFoldDB" id="A0A7W8GFF6"/>
<dbReference type="RefSeq" id="WP_184027873.1">
    <property type="nucleotide sequence ID" value="NZ_JACHFN010000005.1"/>
</dbReference>